<proteinExistence type="inferred from homology"/>
<feature type="transmembrane region" description="Helical" evidence="11">
    <location>
        <begin position="284"/>
        <end position="304"/>
    </location>
</feature>
<dbReference type="PANTHER" id="PTHR13046">
    <property type="entry name" value="PROTEASE U48 CAAX PRENYL PROTEASE RCE1"/>
    <property type="match status" value="1"/>
</dbReference>
<keyword evidence="3 13" id="KW-0645">Protease</keyword>
<dbReference type="InterPro" id="IPR039731">
    <property type="entry name" value="Rce1"/>
</dbReference>
<comment type="subcellular location">
    <subcellularLocation>
        <location evidence="1">Endoplasmic reticulum membrane</location>
        <topology evidence="1">Multi-pass membrane protein</topology>
    </subcellularLocation>
</comment>
<dbReference type="GO" id="GO:0071586">
    <property type="term" value="P:CAAX-box protein processing"/>
    <property type="evidence" value="ECO:0007669"/>
    <property type="project" value="InterPro"/>
</dbReference>
<keyword evidence="14" id="KW-1185">Reference proteome</keyword>
<organism evidence="13 14">
    <name type="scientific">Maudiozyma humilis</name>
    <name type="common">Sour dough yeast</name>
    <name type="synonym">Kazachstania humilis</name>
    <dbReference type="NCBI Taxonomy" id="51915"/>
    <lineage>
        <taxon>Eukaryota</taxon>
        <taxon>Fungi</taxon>
        <taxon>Dikarya</taxon>
        <taxon>Ascomycota</taxon>
        <taxon>Saccharomycotina</taxon>
        <taxon>Saccharomycetes</taxon>
        <taxon>Saccharomycetales</taxon>
        <taxon>Saccharomycetaceae</taxon>
        <taxon>Maudiozyma</taxon>
    </lineage>
</organism>
<gene>
    <name evidence="13" type="ORF">DAKH74_036140</name>
</gene>
<evidence type="ECO:0000256" key="4">
    <source>
        <dbReference type="ARBA" id="ARBA00022692"/>
    </source>
</evidence>
<evidence type="ECO:0000256" key="6">
    <source>
        <dbReference type="ARBA" id="ARBA00022824"/>
    </source>
</evidence>
<evidence type="ECO:0000256" key="5">
    <source>
        <dbReference type="ARBA" id="ARBA00022801"/>
    </source>
</evidence>
<comment type="catalytic activity">
    <reaction evidence="9">
        <text>Hydrolyzes the peptide bond -P2-(S-farnesyl or geranylgeranyl)C-P1'-P2'-P3'-COOH where P1' and P2' are amino acids with aliphatic sidechains and P3' is any C-terminal residue.</text>
        <dbReference type="EC" id="3.4.26.1"/>
    </reaction>
</comment>
<evidence type="ECO:0000256" key="8">
    <source>
        <dbReference type="ARBA" id="ARBA00023136"/>
    </source>
</evidence>
<dbReference type="Pfam" id="PF02517">
    <property type="entry name" value="Rce1-like"/>
    <property type="match status" value="1"/>
</dbReference>
<evidence type="ECO:0000313" key="14">
    <source>
        <dbReference type="Proteomes" id="UP001377567"/>
    </source>
</evidence>
<comment type="similarity">
    <text evidence="2">Belongs to the peptidase U48 family.</text>
</comment>
<dbReference type="InterPro" id="IPR003675">
    <property type="entry name" value="Rce1/LyrA-like_dom"/>
</dbReference>
<keyword evidence="8 11" id="KW-0472">Membrane</keyword>
<evidence type="ECO:0000256" key="3">
    <source>
        <dbReference type="ARBA" id="ARBA00022670"/>
    </source>
</evidence>
<evidence type="ECO:0000256" key="11">
    <source>
        <dbReference type="SAM" id="Phobius"/>
    </source>
</evidence>
<feature type="domain" description="CAAX prenyl protease 2/Lysostaphin resistance protein A-like" evidence="12">
    <location>
        <begin position="149"/>
        <end position="257"/>
    </location>
</feature>
<keyword evidence="4 11" id="KW-0812">Transmembrane</keyword>
<evidence type="ECO:0000256" key="1">
    <source>
        <dbReference type="ARBA" id="ARBA00004477"/>
    </source>
</evidence>
<keyword evidence="7 11" id="KW-1133">Transmembrane helix</keyword>
<dbReference type="AlphaFoldDB" id="A0AAV5S271"/>
<evidence type="ECO:0000313" key="13">
    <source>
        <dbReference type="EMBL" id="GMM56998.1"/>
    </source>
</evidence>
<keyword evidence="6" id="KW-0256">Endoplasmic reticulum</keyword>
<protein>
    <recommendedName>
        <fullName evidence="10">intramembrane prenyl-peptidase Rce1</fullName>
        <ecNumber evidence="10">3.4.26.1</ecNumber>
    </recommendedName>
</protein>
<dbReference type="Proteomes" id="UP001377567">
    <property type="component" value="Unassembled WGS sequence"/>
</dbReference>
<feature type="transmembrane region" description="Helical" evidence="11">
    <location>
        <begin position="51"/>
        <end position="70"/>
    </location>
</feature>
<evidence type="ECO:0000259" key="12">
    <source>
        <dbReference type="Pfam" id="PF02517"/>
    </source>
</evidence>
<name>A0AAV5S271_MAUHU</name>
<sequence>MTDTQPTLTISTLAALAALSLAYPLALYTTAHTRASQTHPRDHPQVVRTRLLHVSAVTALSVALVALLSGRPAHQTILQLGLVPGYLCDLGGTTHWAPREYCAQIARALLLIARLFIGPLTDTVLYYAVQGRAAPRVLRGDARASLAHIWAVRDYVCAPITEEVVYTALLVTVAGRAAETSPRVAYAYLPLLFGVAHVHHAYERYTSGGERQLFPLVCGTLVQTAYTALFGAITNYTYLHTGRCLWACVLQHALCNMLGLPGASEVVQHCTVVRVPASATARRLVALWGKVYLLLLPLGVLLFVRELRAWAA</sequence>
<evidence type="ECO:0000256" key="9">
    <source>
        <dbReference type="ARBA" id="ARBA00047280"/>
    </source>
</evidence>
<comment type="caution">
    <text evidence="13">The sequence shown here is derived from an EMBL/GenBank/DDBJ whole genome shotgun (WGS) entry which is preliminary data.</text>
</comment>
<evidence type="ECO:0000256" key="7">
    <source>
        <dbReference type="ARBA" id="ARBA00022989"/>
    </source>
</evidence>
<evidence type="ECO:0000256" key="10">
    <source>
        <dbReference type="ARBA" id="ARBA00049729"/>
    </source>
</evidence>
<dbReference type="EMBL" id="BTGD01000010">
    <property type="protein sequence ID" value="GMM56998.1"/>
    <property type="molecule type" value="Genomic_DNA"/>
</dbReference>
<keyword evidence="5" id="KW-0378">Hydrolase</keyword>
<dbReference type="GO" id="GO:0005789">
    <property type="term" value="C:endoplasmic reticulum membrane"/>
    <property type="evidence" value="ECO:0007669"/>
    <property type="project" value="UniProtKB-SubCell"/>
</dbReference>
<accession>A0AAV5S271</accession>
<reference evidence="13 14" key="1">
    <citation type="journal article" date="2023" name="Elife">
        <title>Identification of key yeast species and microbe-microbe interactions impacting larval growth of Drosophila in the wild.</title>
        <authorList>
            <person name="Mure A."/>
            <person name="Sugiura Y."/>
            <person name="Maeda R."/>
            <person name="Honda K."/>
            <person name="Sakurai N."/>
            <person name="Takahashi Y."/>
            <person name="Watada M."/>
            <person name="Katoh T."/>
            <person name="Gotoh A."/>
            <person name="Gotoh Y."/>
            <person name="Taniguchi I."/>
            <person name="Nakamura K."/>
            <person name="Hayashi T."/>
            <person name="Katayama T."/>
            <person name="Uemura T."/>
            <person name="Hattori Y."/>
        </authorList>
    </citation>
    <scope>NUCLEOTIDE SEQUENCE [LARGE SCALE GENOMIC DNA]</scope>
    <source>
        <strain evidence="13 14">KH-74</strain>
    </source>
</reference>
<dbReference type="EC" id="3.4.26.1" evidence="10"/>
<dbReference type="GO" id="GO:0004222">
    <property type="term" value="F:metalloendopeptidase activity"/>
    <property type="evidence" value="ECO:0007669"/>
    <property type="project" value="InterPro"/>
</dbReference>
<evidence type="ECO:0000256" key="2">
    <source>
        <dbReference type="ARBA" id="ARBA00006897"/>
    </source>
</evidence>
<dbReference type="PANTHER" id="PTHR13046:SF0">
    <property type="entry name" value="CAAX PRENYL PROTEASE 2"/>
    <property type="match status" value="1"/>
</dbReference>